<evidence type="ECO:0000313" key="3">
    <source>
        <dbReference type="Proteomes" id="UP000000271"/>
    </source>
</evidence>
<dbReference type="eggNOG" id="COG0491">
    <property type="taxonomic scope" value="Bacteria"/>
</dbReference>
<reference evidence="2" key="1">
    <citation type="submission" date="2009-10" db="EMBL/GenBank/DDBJ databases">
        <title>Complete sequence of Bacillus selenitireducens MLS10.</title>
        <authorList>
            <consortium name="US DOE Joint Genome Institute"/>
            <person name="Lucas S."/>
            <person name="Copeland A."/>
            <person name="Lapidus A."/>
            <person name="Glavina del Rio T."/>
            <person name="Dalin E."/>
            <person name="Tice H."/>
            <person name="Bruce D."/>
            <person name="Goodwin L."/>
            <person name="Pitluck S."/>
            <person name="Sims D."/>
            <person name="Brettin T."/>
            <person name="Detter J.C."/>
            <person name="Han C."/>
            <person name="Larimer F."/>
            <person name="Land M."/>
            <person name="Hauser L."/>
            <person name="Kyrpides N."/>
            <person name="Ovchinnikova G."/>
            <person name="Stolz J."/>
        </authorList>
    </citation>
    <scope>NUCLEOTIDE SEQUENCE [LARGE SCALE GENOMIC DNA]</scope>
    <source>
        <strain evidence="2">MLS10</strain>
    </source>
</reference>
<dbReference type="InterPro" id="IPR050662">
    <property type="entry name" value="Sec-metab_biosynth-thioest"/>
</dbReference>
<dbReference type="RefSeq" id="WP_013173842.1">
    <property type="nucleotide sequence ID" value="NC_014219.1"/>
</dbReference>
<keyword evidence="3" id="KW-1185">Reference proteome</keyword>
<dbReference type="Gene3D" id="3.60.15.10">
    <property type="entry name" value="Ribonuclease Z/Hydroxyacylglutathione hydrolase-like"/>
    <property type="match status" value="1"/>
</dbReference>
<proteinExistence type="predicted"/>
<feature type="domain" description="Metallo-beta-lactamase" evidence="1">
    <location>
        <begin position="26"/>
        <end position="199"/>
    </location>
</feature>
<dbReference type="PANTHER" id="PTHR23131">
    <property type="entry name" value="ENDORIBONUCLEASE LACTB2"/>
    <property type="match status" value="1"/>
</dbReference>
<evidence type="ECO:0000313" key="2">
    <source>
        <dbReference type="EMBL" id="ADI00430.1"/>
    </source>
</evidence>
<dbReference type="InterPro" id="IPR001279">
    <property type="entry name" value="Metallo-B-lactamas"/>
</dbReference>
<dbReference type="InterPro" id="IPR036866">
    <property type="entry name" value="RibonucZ/Hydroxyglut_hydro"/>
</dbReference>
<gene>
    <name evidence="2" type="ordered locus">Bsel_2942</name>
</gene>
<dbReference type="Pfam" id="PF00753">
    <property type="entry name" value="Lactamase_B"/>
    <property type="match status" value="1"/>
</dbReference>
<dbReference type="AlphaFoldDB" id="D6XZS8"/>
<organism evidence="2 3">
    <name type="scientific">Bacillus selenitireducens (strain ATCC 700615 / DSM 15326 / MLS10)</name>
    <dbReference type="NCBI Taxonomy" id="439292"/>
    <lineage>
        <taxon>Bacteria</taxon>
        <taxon>Bacillati</taxon>
        <taxon>Bacillota</taxon>
        <taxon>Bacilli</taxon>
        <taxon>Bacillales</taxon>
        <taxon>Bacillaceae</taxon>
        <taxon>Salisediminibacterium</taxon>
    </lineage>
</organism>
<accession>D6XZS8</accession>
<dbReference type="STRING" id="439292.Bsel_2942"/>
<name>D6XZS8_BACIE</name>
<sequence length="272" mass="31189">MLIRKTFEEGETDGVTYGNGQLAIGGVRLNVYSYAEDGVLIDTGAHALRESFLPFMKRQNPEQVRITHCHEDHTGCAAPLIQATGVPVYMDELYAEETRKRADYPLYRKLFWGKRPPFEARPMPESFASRRGTWQVIPTPGHAKDHVSFLNTATGHLFTGDVYTQGRTKVVLKDENMPQLIESLTLLLTYDFKRVFCSHAGPLENGREALRDKRDYLLEMQDTVRRKAEQGKSIRQIRDEVIRKRYPITLFSGGEWDSMHLIRSLLEDEAIK</sequence>
<protein>
    <submittedName>
        <fullName evidence="2">Beta-lactamase domain protein</fullName>
    </submittedName>
</protein>
<dbReference type="SUPFAM" id="SSF56281">
    <property type="entry name" value="Metallo-hydrolase/oxidoreductase"/>
    <property type="match status" value="1"/>
</dbReference>
<dbReference type="Proteomes" id="UP000000271">
    <property type="component" value="Chromosome"/>
</dbReference>
<dbReference type="KEGG" id="bse:Bsel_2942"/>
<dbReference type="EMBL" id="CP001791">
    <property type="protein sequence ID" value="ADI00430.1"/>
    <property type="molecule type" value="Genomic_DNA"/>
</dbReference>
<dbReference type="OrthoDB" id="235784at2"/>
<dbReference type="SMART" id="SM00849">
    <property type="entry name" value="Lactamase_B"/>
    <property type="match status" value="1"/>
</dbReference>
<dbReference type="HOGENOM" id="CLU_071018_0_0_9"/>
<evidence type="ECO:0000259" key="1">
    <source>
        <dbReference type="SMART" id="SM00849"/>
    </source>
</evidence>